<evidence type="ECO:0000256" key="3">
    <source>
        <dbReference type="ARBA" id="ARBA00022833"/>
    </source>
</evidence>
<dbReference type="PROSITE" id="PS50023">
    <property type="entry name" value="LIM_DOMAIN_2"/>
    <property type="match status" value="2"/>
</dbReference>
<dbReference type="PROSITE" id="PS00478">
    <property type="entry name" value="LIM_DOMAIN_1"/>
    <property type="match status" value="1"/>
</dbReference>
<sequence>MRNIKVDYMNTLEKCAKCDMPIIYKTFRPIEKPLDPLKSYHPLCFTCLECTKSLDGIDFTLDKEEKAYCIRCYYEKFSHTCATCQKNIVPKENETEVDRVVFMDRSYHVECYKCEDCSLELNSQIEGRVCYPLEEHLFCKTCNLNRLKAMKTK</sequence>
<dbReference type="GO" id="GO:0005925">
    <property type="term" value="C:focal adhesion"/>
    <property type="evidence" value="ECO:0007669"/>
    <property type="project" value="TreeGrafter"/>
</dbReference>
<evidence type="ECO:0000313" key="7">
    <source>
        <dbReference type="Proteomes" id="UP000887540"/>
    </source>
</evidence>
<keyword evidence="3 5" id="KW-0862">Zinc</keyword>
<dbReference type="GO" id="GO:0001725">
    <property type="term" value="C:stress fiber"/>
    <property type="evidence" value="ECO:0007669"/>
    <property type="project" value="TreeGrafter"/>
</dbReference>
<evidence type="ECO:0000313" key="8">
    <source>
        <dbReference type="WBParaSite" id="ACRNAN_scaffold7788.g21736.t1"/>
    </source>
</evidence>
<dbReference type="Pfam" id="PF00412">
    <property type="entry name" value="LIM"/>
    <property type="match status" value="2"/>
</dbReference>
<dbReference type="Gene3D" id="2.10.110.10">
    <property type="entry name" value="Cysteine Rich Protein"/>
    <property type="match status" value="2"/>
</dbReference>
<name>A0A914EGW6_9BILA</name>
<dbReference type="Proteomes" id="UP000887540">
    <property type="component" value="Unplaced"/>
</dbReference>
<feature type="domain" description="LIM zinc-binding" evidence="6">
    <location>
        <begin position="79"/>
        <end position="149"/>
    </location>
</feature>
<keyword evidence="1 5" id="KW-0479">Metal-binding</keyword>
<evidence type="ECO:0000256" key="1">
    <source>
        <dbReference type="ARBA" id="ARBA00022723"/>
    </source>
</evidence>
<evidence type="ECO:0000259" key="6">
    <source>
        <dbReference type="PROSITE" id="PS50023"/>
    </source>
</evidence>
<feature type="domain" description="LIM zinc-binding" evidence="6">
    <location>
        <begin position="13"/>
        <end position="78"/>
    </location>
</feature>
<dbReference type="WBParaSite" id="ACRNAN_scaffold7788.g21736.t1">
    <property type="protein sequence ID" value="ACRNAN_scaffold7788.g21736.t1"/>
    <property type="gene ID" value="ACRNAN_scaffold7788.g21736"/>
</dbReference>
<keyword evidence="2" id="KW-0677">Repeat</keyword>
<accession>A0A914EGW6</accession>
<evidence type="ECO:0000256" key="5">
    <source>
        <dbReference type="PROSITE-ProRule" id="PRU00125"/>
    </source>
</evidence>
<organism evidence="7 8">
    <name type="scientific">Acrobeloides nanus</name>
    <dbReference type="NCBI Taxonomy" id="290746"/>
    <lineage>
        <taxon>Eukaryota</taxon>
        <taxon>Metazoa</taxon>
        <taxon>Ecdysozoa</taxon>
        <taxon>Nematoda</taxon>
        <taxon>Chromadorea</taxon>
        <taxon>Rhabditida</taxon>
        <taxon>Tylenchina</taxon>
        <taxon>Cephalobomorpha</taxon>
        <taxon>Cephaloboidea</taxon>
        <taxon>Cephalobidae</taxon>
        <taxon>Acrobeloides</taxon>
    </lineage>
</organism>
<dbReference type="InterPro" id="IPR001781">
    <property type="entry name" value="Znf_LIM"/>
</dbReference>
<dbReference type="AlphaFoldDB" id="A0A914EGW6"/>
<keyword evidence="4 5" id="KW-0440">LIM domain</keyword>
<keyword evidence="7" id="KW-1185">Reference proteome</keyword>
<dbReference type="GO" id="GO:0046872">
    <property type="term" value="F:metal ion binding"/>
    <property type="evidence" value="ECO:0007669"/>
    <property type="project" value="UniProtKB-KW"/>
</dbReference>
<dbReference type="SUPFAM" id="SSF57716">
    <property type="entry name" value="Glucocorticoid receptor-like (DNA-binding domain)"/>
    <property type="match status" value="1"/>
</dbReference>
<dbReference type="PANTHER" id="PTHR24207:SF2">
    <property type="entry name" value="ZYX102 PROTEIN"/>
    <property type="match status" value="1"/>
</dbReference>
<protein>
    <submittedName>
        <fullName evidence="8">LIM zinc-binding domain-containing protein</fullName>
    </submittedName>
</protein>
<proteinExistence type="predicted"/>
<dbReference type="GO" id="GO:0098609">
    <property type="term" value="P:cell-cell adhesion"/>
    <property type="evidence" value="ECO:0007669"/>
    <property type="project" value="TreeGrafter"/>
</dbReference>
<reference evidence="8" key="1">
    <citation type="submission" date="2022-11" db="UniProtKB">
        <authorList>
            <consortium name="WormBaseParasite"/>
        </authorList>
    </citation>
    <scope>IDENTIFICATION</scope>
</reference>
<evidence type="ECO:0000256" key="2">
    <source>
        <dbReference type="ARBA" id="ARBA00022737"/>
    </source>
</evidence>
<dbReference type="SMART" id="SM00132">
    <property type="entry name" value="LIM"/>
    <property type="match status" value="2"/>
</dbReference>
<evidence type="ECO:0000256" key="4">
    <source>
        <dbReference type="ARBA" id="ARBA00023038"/>
    </source>
</evidence>
<dbReference type="PANTHER" id="PTHR24207">
    <property type="entry name" value="ZYX102 PROTEIN"/>
    <property type="match status" value="1"/>
</dbReference>